<evidence type="ECO:0000256" key="4">
    <source>
        <dbReference type="ARBA" id="ARBA00022618"/>
    </source>
</evidence>
<accession>A0A1S3IHH4</accession>
<keyword evidence="6" id="KW-0498">Mitosis</keyword>
<keyword evidence="5" id="KW-0677">Repeat</keyword>
<evidence type="ECO:0000256" key="10">
    <source>
        <dbReference type="ARBA" id="ARBA00054059"/>
    </source>
</evidence>
<keyword evidence="4" id="KW-0132">Cell division</keyword>
<comment type="similarity">
    <text evidence="11">Belongs to the LRRCC1 family.</text>
</comment>
<dbReference type="SMART" id="SM00369">
    <property type="entry name" value="LRR_TYP"/>
    <property type="match status" value="3"/>
</dbReference>
<dbReference type="InterPro" id="IPR032675">
    <property type="entry name" value="LRR_dom_sf"/>
</dbReference>
<keyword evidence="3" id="KW-0433">Leucine-rich repeat</keyword>
<dbReference type="PROSITE" id="PS51450">
    <property type="entry name" value="LRR"/>
    <property type="match status" value="4"/>
</dbReference>
<feature type="coiled-coil region" evidence="13">
    <location>
        <begin position="495"/>
        <end position="603"/>
    </location>
</feature>
<comment type="function">
    <text evidence="10">Required for the organization of the mitotic spindle. Maintains the structural integrity of centrosomes during mitosis.</text>
</comment>
<sequence>MTSFGIDVDSEELCMIDSGLQSLSDVPIRQYNNLKVLNLHCNFLRRIENLQLRSLLHLDLSSNQIERIEGLDSLSNLRTLNLACNQITTVQGLDGLRALVKLNLSYNHITDISGFHRLQGRDYKLSYVELQGNRIQSVQHVIASLRGCLNLRRLTLAQDGSDNPVCQIPGSWSSIMSAVPQLQILDGVNRDGTPVQTADILADIPGLDQYMEFLLPSSSNSDMDPVALATPHIDEALEKFKERAVMSTTEVSTTSTTTDQETAERERQPGRLPSGNRSPIGSRLSIDHELRLEKLEHQLAQVLYGGKSTRSPKVTSPRAPKVSPLRSRSPQGGSKTTRLVAKRDVDQTDESDSEGPKAAGKSRRSRKTKIPSYQRATVASRERERKSQSSGVSSSPSGEDHTQPAPGSPVSGPRVLSQGEAPTAYAADRQLKSEIEATYVQLMQELEGERERRWKAEQATKKLVDHIQSMRTKAKEDHDLQDVAIQATTRLKQALTNEREAKLRLKEEVDSLKHQVKVMTEKLEAAEEGENRQHQALKAMEQTAARAETEHIQQQAHEVKKTQEALARAAAANREVDLLKNSVKTLKSQVHSLQELVANREQEHRKVLQGKFDLNSKEMQDAIAREVSTIREQHSTQLQIQQEKMDTLMKQYTELEDEFRMALQIESDRFRELQAAFQKNSREAAENTQALLVAQKKDETQTQMIADLTALVKEQKGRLTELSKSRQEQLRELRERNLTLEGQVEDARKKMVQLELLKQERTKMQSQLQAQESVIEGLKAERKLWGQELAQQGSALAQDRGRLEAKIEALTSEVSSLKKQLDREVDALKIKSKMLDDQTETIRKLKDALVERDEEIKRARDEGLKIQKDLESQLTSETSVNQDLQEKVDKLTERKEELKQQVADLTDELEESKKAHSILNKRWKEKSEVIGQLEKQVRQMKDVWENNEKKLTEERDKAIQGASAAVERMKTMDDAFRAQLDQKEQAHREQMEKLEAEKQVELGEAQQRVMQVEEEMRQLLRETENNKKMMEEKIRKMSQVFGDLQKDLL</sequence>
<dbReference type="KEGG" id="lak:106163803"/>
<dbReference type="STRING" id="7574.A0A1S3IHH4"/>
<evidence type="ECO:0000256" key="14">
    <source>
        <dbReference type="SAM" id="MobiDB-lite"/>
    </source>
</evidence>
<dbReference type="PANTHER" id="PTHR15454:SF34">
    <property type="entry name" value="LEUCINE-RICH REPEAT AND COILED-COIL DOMAIN-CONTAINING PROTEIN 1"/>
    <property type="match status" value="1"/>
</dbReference>
<dbReference type="Gene3D" id="1.10.287.1490">
    <property type="match status" value="1"/>
</dbReference>
<evidence type="ECO:0000256" key="13">
    <source>
        <dbReference type="SAM" id="Coils"/>
    </source>
</evidence>
<dbReference type="AlphaFoldDB" id="A0A1S3IHH4"/>
<dbReference type="GO" id="GO:0005814">
    <property type="term" value="C:centriole"/>
    <property type="evidence" value="ECO:0007669"/>
    <property type="project" value="UniProtKB-SubCell"/>
</dbReference>
<protein>
    <recommendedName>
        <fullName evidence="12">Leucine-rich repeat and coiled-coil domain-containing protein 1</fullName>
    </recommendedName>
</protein>
<keyword evidence="8" id="KW-0206">Cytoskeleton</keyword>
<dbReference type="PANTHER" id="PTHR15454">
    <property type="entry name" value="NISCHARIN RELATED"/>
    <property type="match status" value="1"/>
</dbReference>
<feature type="compositionally biased region" description="Low complexity" evidence="14">
    <location>
        <begin position="247"/>
        <end position="260"/>
    </location>
</feature>
<evidence type="ECO:0000256" key="11">
    <source>
        <dbReference type="ARBA" id="ARBA00061329"/>
    </source>
</evidence>
<feature type="compositionally biased region" description="Low complexity" evidence="14">
    <location>
        <begin position="388"/>
        <end position="397"/>
    </location>
</feature>
<evidence type="ECO:0000256" key="3">
    <source>
        <dbReference type="ARBA" id="ARBA00022614"/>
    </source>
</evidence>
<keyword evidence="7 13" id="KW-0175">Coiled coil</keyword>
<dbReference type="Gene3D" id="3.80.10.10">
    <property type="entry name" value="Ribonuclease Inhibitor"/>
    <property type="match status" value="2"/>
</dbReference>
<gene>
    <name evidence="16" type="primary">LOC106163803</name>
</gene>
<evidence type="ECO:0000313" key="16">
    <source>
        <dbReference type="RefSeq" id="XP_013396939.1"/>
    </source>
</evidence>
<feature type="compositionally biased region" description="Polar residues" evidence="14">
    <location>
        <begin position="326"/>
        <end position="337"/>
    </location>
</feature>
<feature type="compositionally biased region" description="Basic residues" evidence="14">
    <location>
        <begin position="360"/>
        <end position="369"/>
    </location>
</feature>
<evidence type="ECO:0000256" key="6">
    <source>
        <dbReference type="ARBA" id="ARBA00022776"/>
    </source>
</evidence>
<dbReference type="GO" id="GO:0051301">
    <property type="term" value="P:cell division"/>
    <property type="evidence" value="ECO:0007669"/>
    <property type="project" value="UniProtKB-KW"/>
</dbReference>
<evidence type="ECO:0000256" key="8">
    <source>
        <dbReference type="ARBA" id="ARBA00023212"/>
    </source>
</evidence>
<comment type="subcellular location">
    <subcellularLocation>
        <location evidence="1">Cytoplasm</location>
        <location evidence="1">Cytoskeleton</location>
        <location evidence="1">Microtubule organizing center</location>
        <location evidence="1">Centrosome</location>
        <location evidence="1">Centriole</location>
    </subcellularLocation>
</comment>
<dbReference type="SUPFAM" id="SSF52075">
    <property type="entry name" value="Outer arm dynein light chain 1"/>
    <property type="match status" value="1"/>
</dbReference>
<evidence type="ECO:0000256" key="2">
    <source>
        <dbReference type="ARBA" id="ARBA00022490"/>
    </source>
</evidence>
<dbReference type="RefSeq" id="XP_013396939.1">
    <property type="nucleotide sequence ID" value="XM_013541485.1"/>
</dbReference>
<feature type="region of interest" description="Disordered" evidence="14">
    <location>
        <begin position="244"/>
        <end position="282"/>
    </location>
</feature>
<evidence type="ECO:0000313" key="15">
    <source>
        <dbReference type="Proteomes" id="UP000085678"/>
    </source>
</evidence>
<dbReference type="InterPro" id="IPR001611">
    <property type="entry name" value="Leu-rich_rpt"/>
</dbReference>
<feature type="coiled-coil region" evidence="13">
    <location>
        <begin position="977"/>
        <end position="1040"/>
    </location>
</feature>
<evidence type="ECO:0000256" key="12">
    <source>
        <dbReference type="ARBA" id="ARBA00067351"/>
    </source>
</evidence>
<dbReference type="GO" id="GO:0005737">
    <property type="term" value="C:cytoplasm"/>
    <property type="evidence" value="ECO:0007669"/>
    <property type="project" value="TreeGrafter"/>
</dbReference>
<dbReference type="OrthoDB" id="7451790at2759"/>
<evidence type="ECO:0000256" key="7">
    <source>
        <dbReference type="ARBA" id="ARBA00023054"/>
    </source>
</evidence>
<dbReference type="InterPro" id="IPR025875">
    <property type="entry name" value="Leu-rich_rpt_4"/>
</dbReference>
<dbReference type="Pfam" id="PF12799">
    <property type="entry name" value="LRR_4"/>
    <property type="match status" value="1"/>
</dbReference>
<organism evidence="15 16">
    <name type="scientific">Lingula anatina</name>
    <name type="common">Brachiopod</name>
    <name type="synonym">Lingula unguis</name>
    <dbReference type="NCBI Taxonomy" id="7574"/>
    <lineage>
        <taxon>Eukaryota</taxon>
        <taxon>Metazoa</taxon>
        <taxon>Spiralia</taxon>
        <taxon>Lophotrochozoa</taxon>
        <taxon>Brachiopoda</taxon>
        <taxon>Linguliformea</taxon>
        <taxon>Lingulata</taxon>
        <taxon>Lingulida</taxon>
        <taxon>Linguloidea</taxon>
        <taxon>Lingulidae</taxon>
        <taxon>Lingula</taxon>
    </lineage>
</organism>
<dbReference type="FunFam" id="3.80.10.10:FF:000148">
    <property type="entry name" value="Leucine rich repeat and coiled-coil centrosomal protein 1"/>
    <property type="match status" value="1"/>
</dbReference>
<dbReference type="InParanoid" id="A0A1S3IHH4"/>
<dbReference type="InterPro" id="IPR003591">
    <property type="entry name" value="Leu-rich_rpt_typical-subtyp"/>
</dbReference>
<name>A0A1S3IHH4_LINAN</name>
<proteinExistence type="inferred from homology"/>
<keyword evidence="9" id="KW-0131">Cell cycle</keyword>
<feature type="region of interest" description="Disordered" evidence="14">
    <location>
        <begin position="303"/>
        <end position="427"/>
    </location>
</feature>
<keyword evidence="2" id="KW-0963">Cytoplasm</keyword>
<dbReference type="GeneID" id="106163803"/>
<reference evidence="16" key="1">
    <citation type="submission" date="2025-08" db="UniProtKB">
        <authorList>
            <consortium name="RefSeq"/>
        </authorList>
    </citation>
    <scope>IDENTIFICATION</scope>
    <source>
        <tissue evidence="16">Gonads</tissue>
    </source>
</reference>
<feature type="coiled-coil region" evidence="13">
    <location>
        <begin position="631"/>
        <end position="658"/>
    </location>
</feature>
<dbReference type="Proteomes" id="UP000085678">
    <property type="component" value="Unplaced"/>
</dbReference>
<keyword evidence="15" id="KW-1185">Reference proteome</keyword>
<evidence type="ECO:0000256" key="9">
    <source>
        <dbReference type="ARBA" id="ARBA00023306"/>
    </source>
</evidence>
<evidence type="ECO:0000256" key="5">
    <source>
        <dbReference type="ARBA" id="ARBA00022737"/>
    </source>
</evidence>
<dbReference type="SMART" id="SM00365">
    <property type="entry name" value="LRR_SD22"/>
    <property type="match status" value="3"/>
</dbReference>
<feature type="coiled-coil region" evidence="13">
    <location>
        <begin position="712"/>
        <end position="922"/>
    </location>
</feature>
<evidence type="ECO:0000256" key="1">
    <source>
        <dbReference type="ARBA" id="ARBA00004114"/>
    </source>
</evidence>